<protein>
    <recommendedName>
        <fullName evidence="3">DNA-binding protein</fullName>
    </recommendedName>
</protein>
<dbReference type="Proteomes" id="UP000284557">
    <property type="component" value="Unassembled WGS sequence"/>
</dbReference>
<dbReference type="AlphaFoldDB" id="A0ABD7HMR5"/>
<organism evidence="1 2">
    <name type="scientific">Mycobacteroides abscessus</name>
    <dbReference type="NCBI Taxonomy" id="36809"/>
    <lineage>
        <taxon>Bacteria</taxon>
        <taxon>Bacillati</taxon>
        <taxon>Actinomycetota</taxon>
        <taxon>Actinomycetes</taxon>
        <taxon>Mycobacteriales</taxon>
        <taxon>Mycobacteriaceae</taxon>
        <taxon>Mycobacteroides</taxon>
    </lineage>
</organism>
<evidence type="ECO:0000313" key="2">
    <source>
        <dbReference type="Proteomes" id="UP000284557"/>
    </source>
</evidence>
<reference evidence="1 2" key="1">
    <citation type="submission" date="2018-08" db="EMBL/GenBank/DDBJ databases">
        <title>Linezolid Resistance in Mycobacterium abscessus: MIC Distribution and Comprehensive Investigation of Resistance Mechanisms.</title>
        <authorList>
            <person name="Ye M."/>
            <person name="Xu L."/>
            <person name="Zou Y."/>
            <person name="Li B."/>
            <person name="Guo Q."/>
            <person name="Zhang Y."/>
            <person name="Zhan M."/>
            <person name="Xu B."/>
            <person name="Yu F."/>
            <person name="Zhang Z."/>
            <person name="Chu H."/>
        </authorList>
    </citation>
    <scope>NUCLEOTIDE SEQUENCE [LARGE SCALE GENOMIC DNA]</scope>
    <source>
        <strain evidence="1 2">G143</strain>
    </source>
</reference>
<proteinExistence type="predicted"/>
<name>A0ABD7HMR5_9MYCO</name>
<sequence>MDRFEINRTTFVAALKTMSPTRPWAARLPEEDARLLDAADFPEDPSAALAAELQTAGRIGHLVGTAFTVEEVAKGLGITTSRVRQKRLARELWGIANGQSWVFPVPQFDTGEDGRPASVVRGLEQMIKVLPPDLHPAAVEGFLFTPQPELVAGLGGHQMSPLEWLRGGGDIAVVVAAADAAYRYNQ</sequence>
<accession>A0ABD7HMR5</accession>
<evidence type="ECO:0000313" key="1">
    <source>
        <dbReference type="EMBL" id="RIT36906.1"/>
    </source>
</evidence>
<comment type="caution">
    <text evidence="1">The sequence shown here is derived from an EMBL/GenBank/DDBJ whole genome shotgun (WGS) entry which is preliminary data.</text>
</comment>
<dbReference type="EMBL" id="QXBN01000012">
    <property type="protein sequence ID" value="RIT36906.1"/>
    <property type="molecule type" value="Genomic_DNA"/>
</dbReference>
<evidence type="ECO:0008006" key="3">
    <source>
        <dbReference type="Google" id="ProtNLM"/>
    </source>
</evidence>
<gene>
    <name evidence="1" type="ORF">D2E76_16060</name>
</gene>